<gene>
    <name evidence="2" type="ORF">A2904_00565</name>
</gene>
<sequence>MKKGQFYIIAAFIIILVMSGLTYIYTRADSPAENIDLKGIAREIDFETNSAINNAVIKGLDDDIITSRIRDIGDYYLDRYPFMDLILVYGDNEKEYIVWTGSKVDMCHIQGNDRIDKEVERDAIGGHLEHGDNFGKCNSQNDACPPEVIRCEDELMIDKNMEIDFENNKNIIEIFTLFGEKIELKMGDERELYVILSNVQGEEKNFVIV</sequence>
<name>A0A1G2I6M2_9BACT</name>
<keyword evidence="1" id="KW-1133">Transmembrane helix</keyword>
<accession>A0A1G2I6M2</accession>
<dbReference type="EMBL" id="MHOX01000026">
    <property type="protein sequence ID" value="OGZ70443.1"/>
    <property type="molecule type" value="Genomic_DNA"/>
</dbReference>
<evidence type="ECO:0000313" key="3">
    <source>
        <dbReference type="Proteomes" id="UP000176308"/>
    </source>
</evidence>
<comment type="caution">
    <text evidence="2">The sequence shown here is derived from an EMBL/GenBank/DDBJ whole genome shotgun (WGS) entry which is preliminary data.</text>
</comment>
<keyword evidence="1" id="KW-0812">Transmembrane</keyword>
<evidence type="ECO:0000313" key="2">
    <source>
        <dbReference type="EMBL" id="OGZ70443.1"/>
    </source>
</evidence>
<feature type="transmembrane region" description="Helical" evidence="1">
    <location>
        <begin position="6"/>
        <end position="25"/>
    </location>
</feature>
<reference evidence="2 3" key="1">
    <citation type="journal article" date="2016" name="Nat. Commun.">
        <title>Thousands of microbial genomes shed light on interconnected biogeochemical processes in an aquifer system.</title>
        <authorList>
            <person name="Anantharaman K."/>
            <person name="Brown C.T."/>
            <person name="Hug L.A."/>
            <person name="Sharon I."/>
            <person name="Castelle C.J."/>
            <person name="Probst A.J."/>
            <person name="Thomas B.C."/>
            <person name="Singh A."/>
            <person name="Wilkins M.J."/>
            <person name="Karaoz U."/>
            <person name="Brodie E.L."/>
            <person name="Williams K.H."/>
            <person name="Hubbard S.S."/>
            <person name="Banfield J.F."/>
        </authorList>
    </citation>
    <scope>NUCLEOTIDE SEQUENCE [LARGE SCALE GENOMIC DNA]</scope>
</reference>
<dbReference type="AlphaFoldDB" id="A0A1G2I6M2"/>
<protein>
    <submittedName>
        <fullName evidence="2">Uncharacterized protein</fullName>
    </submittedName>
</protein>
<dbReference type="Proteomes" id="UP000176308">
    <property type="component" value="Unassembled WGS sequence"/>
</dbReference>
<proteinExistence type="predicted"/>
<organism evidence="2 3">
    <name type="scientific">Candidatus Staskawiczbacteria bacterium RIFCSPLOWO2_01_FULL_33_9</name>
    <dbReference type="NCBI Taxonomy" id="1802211"/>
    <lineage>
        <taxon>Bacteria</taxon>
        <taxon>Candidatus Staskawicziibacteriota</taxon>
    </lineage>
</organism>
<evidence type="ECO:0000256" key="1">
    <source>
        <dbReference type="SAM" id="Phobius"/>
    </source>
</evidence>
<keyword evidence="1" id="KW-0472">Membrane</keyword>